<keyword evidence="4 9" id="KW-0418">Kinase</keyword>
<reference evidence="9 10" key="1">
    <citation type="submission" date="2016-02" db="EMBL/GenBank/DDBJ databases">
        <title>Genome analysis of coral dinoflagellate symbionts highlights evolutionary adaptations to a symbiotic lifestyle.</title>
        <authorList>
            <person name="Aranda M."/>
            <person name="Li Y."/>
            <person name="Liew Y.J."/>
            <person name="Baumgarten S."/>
            <person name="Simakov O."/>
            <person name="Wilson M."/>
            <person name="Piel J."/>
            <person name="Ashoor H."/>
            <person name="Bougouffa S."/>
            <person name="Bajic V.B."/>
            <person name="Ryu T."/>
            <person name="Ravasi T."/>
            <person name="Bayer T."/>
            <person name="Micklem G."/>
            <person name="Kim H."/>
            <person name="Bhak J."/>
            <person name="Lajeunesse T.C."/>
            <person name="Voolstra C.R."/>
        </authorList>
    </citation>
    <scope>NUCLEOTIDE SEQUENCE [LARGE SCALE GENOMIC DNA]</scope>
    <source>
        <strain evidence="9 10">CCMP2467</strain>
    </source>
</reference>
<evidence type="ECO:0000313" key="10">
    <source>
        <dbReference type="Proteomes" id="UP000186817"/>
    </source>
</evidence>
<dbReference type="OrthoDB" id="72053at2759"/>
<dbReference type="InterPro" id="IPR011009">
    <property type="entry name" value="Kinase-like_dom_sf"/>
</dbReference>
<feature type="region of interest" description="Disordered" evidence="6">
    <location>
        <begin position="630"/>
        <end position="742"/>
    </location>
</feature>
<dbReference type="GO" id="GO:0005524">
    <property type="term" value="F:ATP binding"/>
    <property type="evidence" value="ECO:0007669"/>
    <property type="project" value="UniProtKB-KW"/>
</dbReference>
<evidence type="ECO:0000256" key="5">
    <source>
        <dbReference type="ARBA" id="ARBA00022840"/>
    </source>
</evidence>
<feature type="domain" description="Thioredoxin" evidence="8">
    <location>
        <begin position="418"/>
        <end position="541"/>
    </location>
</feature>
<dbReference type="SUPFAM" id="SSF56112">
    <property type="entry name" value="Protein kinase-like (PK-like)"/>
    <property type="match status" value="1"/>
</dbReference>
<evidence type="ECO:0000256" key="1">
    <source>
        <dbReference type="ARBA" id="ARBA00022527"/>
    </source>
</evidence>
<dbReference type="InterPro" id="IPR000719">
    <property type="entry name" value="Prot_kinase_dom"/>
</dbReference>
<comment type="caution">
    <text evidence="9">The sequence shown here is derived from an EMBL/GenBank/DDBJ whole genome shotgun (WGS) entry which is preliminary data.</text>
</comment>
<evidence type="ECO:0000259" key="7">
    <source>
        <dbReference type="PROSITE" id="PS50011"/>
    </source>
</evidence>
<dbReference type="GO" id="GO:0004674">
    <property type="term" value="F:protein serine/threonine kinase activity"/>
    <property type="evidence" value="ECO:0007669"/>
    <property type="project" value="UniProtKB-KW"/>
</dbReference>
<proteinExistence type="predicted"/>
<dbReference type="EMBL" id="LSRX01000555">
    <property type="protein sequence ID" value="OLP94134.1"/>
    <property type="molecule type" value="Genomic_DNA"/>
</dbReference>
<dbReference type="InterPro" id="IPR017937">
    <property type="entry name" value="Thioredoxin_CS"/>
</dbReference>
<dbReference type="Gene3D" id="3.30.200.20">
    <property type="entry name" value="Phosphorylase Kinase, domain 1"/>
    <property type="match status" value="1"/>
</dbReference>
<evidence type="ECO:0000256" key="4">
    <source>
        <dbReference type="ARBA" id="ARBA00022777"/>
    </source>
</evidence>
<name>A0A1Q9DG21_SYMMI</name>
<evidence type="ECO:0000256" key="2">
    <source>
        <dbReference type="ARBA" id="ARBA00022679"/>
    </source>
</evidence>
<feature type="compositionally biased region" description="Basic and acidic residues" evidence="6">
    <location>
        <begin position="633"/>
        <end position="651"/>
    </location>
</feature>
<dbReference type="Pfam" id="PF00069">
    <property type="entry name" value="Pkinase"/>
    <property type="match status" value="1"/>
</dbReference>
<feature type="region of interest" description="Disordered" evidence="6">
    <location>
        <begin position="346"/>
        <end position="368"/>
    </location>
</feature>
<dbReference type="Gene3D" id="3.40.30.10">
    <property type="entry name" value="Glutaredoxin"/>
    <property type="match status" value="1"/>
</dbReference>
<feature type="compositionally biased region" description="Polar residues" evidence="6">
    <location>
        <begin position="695"/>
        <end position="709"/>
    </location>
</feature>
<evidence type="ECO:0000259" key="8">
    <source>
        <dbReference type="PROSITE" id="PS51352"/>
    </source>
</evidence>
<organism evidence="9 10">
    <name type="scientific">Symbiodinium microadriaticum</name>
    <name type="common">Dinoflagellate</name>
    <name type="synonym">Zooxanthella microadriatica</name>
    <dbReference type="NCBI Taxonomy" id="2951"/>
    <lineage>
        <taxon>Eukaryota</taxon>
        <taxon>Sar</taxon>
        <taxon>Alveolata</taxon>
        <taxon>Dinophyceae</taxon>
        <taxon>Suessiales</taxon>
        <taxon>Symbiodiniaceae</taxon>
        <taxon>Symbiodinium</taxon>
    </lineage>
</organism>
<protein>
    <submittedName>
        <fullName evidence="9">cGMP-dependent protein kinase 1</fullName>
    </submittedName>
</protein>
<evidence type="ECO:0000256" key="6">
    <source>
        <dbReference type="SAM" id="MobiDB-lite"/>
    </source>
</evidence>
<keyword evidence="5" id="KW-0067">ATP-binding</keyword>
<dbReference type="InterPro" id="IPR013766">
    <property type="entry name" value="Thioredoxin_domain"/>
</dbReference>
<feature type="compositionally biased region" description="Basic and acidic residues" evidence="6">
    <location>
        <begin position="718"/>
        <end position="742"/>
    </location>
</feature>
<evidence type="ECO:0000256" key="3">
    <source>
        <dbReference type="ARBA" id="ARBA00022741"/>
    </source>
</evidence>
<dbReference type="SMART" id="SM00220">
    <property type="entry name" value="S_TKc"/>
    <property type="match status" value="1"/>
</dbReference>
<dbReference type="AlphaFoldDB" id="A0A1Q9DG21"/>
<keyword evidence="3" id="KW-0547">Nucleotide-binding</keyword>
<keyword evidence="2" id="KW-0808">Transferase</keyword>
<dbReference type="InterPro" id="IPR036249">
    <property type="entry name" value="Thioredoxin-like_sf"/>
</dbReference>
<evidence type="ECO:0000313" key="9">
    <source>
        <dbReference type="EMBL" id="OLP94134.1"/>
    </source>
</evidence>
<dbReference type="PROSITE" id="PS50011">
    <property type="entry name" value="PROTEIN_KINASE_DOM"/>
    <property type="match status" value="1"/>
</dbReference>
<feature type="domain" description="Protein kinase" evidence="7">
    <location>
        <begin position="1"/>
        <end position="228"/>
    </location>
</feature>
<dbReference type="PROSITE" id="PS51352">
    <property type="entry name" value="THIOREDOXIN_2"/>
    <property type="match status" value="1"/>
</dbReference>
<dbReference type="PROSITE" id="PS00194">
    <property type="entry name" value="THIOREDOXIN_1"/>
    <property type="match status" value="1"/>
</dbReference>
<keyword evidence="10" id="KW-1185">Reference proteome</keyword>
<keyword evidence="1" id="KW-0723">Serine/threonine-protein kinase</keyword>
<dbReference type="Gene3D" id="1.10.510.10">
    <property type="entry name" value="Transferase(Phosphotransferase) domain 1"/>
    <property type="match status" value="1"/>
</dbReference>
<dbReference type="Proteomes" id="UP000186817">
    <property type="component" value="Unassembled WGS sequence"/>
</dbReference>
<accession>A0A1Q9DG21</accession>
<dbReference type="SUPFAM" id="SSF52833">
    <property type="entry name" value="Thioredoxin-like"/>
    <property type="match status" value="1"/>
</dbReference>
<dbReference type="PANTHER" id="PTHR24353">
    <property type="entry name" value="CYCLIC NUCLEOTIDE-DEPENDENT PROTEIN KINASE"/>
    <property type="match status" value="1"/>
</dbReference>
<dbReference type="Pfam" id="PF00085">
    <property type="entry name" value="Thioredoxin"/>
    <property type="match status" value="1"/>
</dbReference>
<gene>
    <name evidence="9" type="primary">Prkg1</name>
    <name evidence="9" type="ORF">AK812_SmicGene23865</name>
</gene>
<sequence>MSPTILRLEEKQEGMLKNERNILSTLDSPFIIHLHGCYHDNKFVFFLLEVALGGELFDLYNEYDLWGRTDTAQFYVACVALGLSHIHSKHIVWRDLKLENCLVNSQGYAKLTDMGIAKMVTGKTYTVCGTADYFAPETLKQVGHNRAADWWALGVMLFIMLAGHSPFDAPEVTQIYKNIIKGFSKVQFPPAFPKEAEECVRSLCRKKPEDRLTMQRGGISNLMPLNFFDGLNWEDVKALTMKPPWIPPEPDYDKIAARKLSRPIDIQFDELSLWLSHDDVPQLPGGLSAHSLENGEEDAQQEHEVLEPMPMPKAQQLDPGLENESLRCARALRVTVVGMHSVLGSSSASTTGGERWHPTAPAPCRGHRGRCSASRCPGRLSGGRAEVDAGVWCLSRAWRPMLYTVSGVLQCVTARHTLPTAMNALLFLANLATLAWAVEVTKKDWDEKTAGKTVFVKFFAPWCGHCKKMKPAWDKLMQEYADHDSILVADVDCIGDGKSKCEEVGIEGFPTIKYGSPTNLEEYKGGRDFETLEKFAKANLGPTCSPERSDLCDDRQQQLLEEFMAMSLSELKTKIKEKDEEISAAEKQVQDLFKRLEKQYEEAQKAKERKEKAIKDAGLWLMKSVQAHRKVKELKDAKDKQDKEEEKEKDNATNATNATSELEHSALESQPGEDATPNSTEMAGSDLSPAATAAVPSSDSESNIGTPEVQQPAPENPSEVRESKPETDRKDQTAETEGKAEL</sequence>